<dbReference type="AlphaFoldDB" id="A0A4Y9SJT5"/>
<keyword evidence="4" id="KW-1185">Reference proteome</keyword>
<dbReference type="InterPro" id="IPR000326">
    <property type="entry name" value="PAP2/HPO"/>
</dbReference>
<keyword evidence="1" id="KW-1133">Transmembrane helix</keyword>
<organism evidence="3 4">
    <name type="scientific">Zemynaea arenosa</name>
    <dbReference type="NCBI Taxonomy" id="2561931"/>
    <lineage>
        <taxon>Bacteria</taxon>
        <taxon>Pseudomonadati</taxon>
        <taxon>Pseudomonadota</taxon>
        <taxon>Betaproteobacteria</taxon>
        <taxon>Burkholderiales</taxon>
        <taxon>Oxalobacteraceae</taxon>
        <taxon>Telluria group</taxon>
        <taxon>Zemynaea</taxon>
    </lineage>
</organism>
<feature type="transmembrane region" description="Helical" evidence="1">
    <location>
        <begin position="39"/>
        <end position="60"/>
    </location>
</feature>
<feature type="transmembrane region" description="Helical" evidence="1">
    <location>
        <begin position="6"/>
        <end position="27"/>
    </location>
</feature>
<evidence type="ECO:0000313" key="4">
    <source>
        <dbReference type="Proteomes" id="UP000298438"/>
    </source>
</evidence>
<evidence type="ECO:0000259" key="2">
    <source>
        <dbReference type="Pfam" id="PF01569"/>
    </source>
</evidence>
<reference evidence="3 4" key="1">
    <citation type="submission" date="2019-03" db="EMBL/GenBank/DDBJ databases">
        <title>Draft Genome Sequence of Massilia arenosa sp. nov., a Novel Massilia Species Isolated from a Sandy-loam Maize Soil.</title>
        <authorList>
            <person name="Raths R."/>
            <person name="Peta V."/>
            <person name="Bucking H."/>
        </authorList>
    </citation>
    <scope>NUCLEOTIDE SEQUENCE [LARGE SCALE GENOMIC DNA]</scope>
    <source>
        <strain evidence="3 4">MC02</strain>
    </source>
</reference>
<dbReference type="SUPFAM" id="SSF48317">
    <property type="entry name" value="Acid phosphatase/Vanadium-dependent haloperoxidase"/>
    <property type="match status" value="1"/>
</dbReference>
<dbReference type="OrthoDB" id="8590768at2"/>
<gene>
    <name evidence="3" type="ORF">E4L96_07440</name>
</gene>
<keyword evidence="1" id="KW-0472">Membrane</keyword>
<feature type="transmembrane region" description="Helical" evidence="1">
    <location>
        <begin position="128"/>
        <end position="147"/>
    </location>
</feature>
<dbReference type="Proteomes" id="UP000298438">
    <property type="component" value="Unassembled WGS sequence"/>
</dbReference>
<dbReference type="Pfam" id="PF01569">
    <property type="entry name" value="PAP2"/>
    <property type="match status" value="1"/>
</dbReference>
<feature type="transmembrane region" description="Helical" evidence="1">
    <location>
        <begin position="98"/>
        <end position="116"/>
    </location>
</feature>
<dbReference type="InterPro" id="IPR036938">
    <property type="entry name" value="PAP2/HPO_sf"/>
</dbReference>
<proteinExistence type="predicted"/>
<dbReference type="RefSeq" id="WP_135206582.1">
    <property type="nucleotide sequence ID" value="NZ_SPVF01000104.1"/>
</dbReference>
<keyword evidence="1" id="KW-0812">Transmembrane</keyword>
<sequence length="223" mass="24154">MLYWQQITSLGGLSFTGTIAVVIFVVMATGGRARLAIEWGLLFGAAMLAVVVTKIAFMGWGLGFREAGFAGMSGHAARAAATFPVAFFLLFQNERARALNFGVMLGVLAAAVVAYSRIQVHAHPPSEAWTGFSAGLAAATAFIARAAQQPPVRLRPVLIGICLLILMVRPAQEPVDSEKWIAVAAMKLSGHDRVYQRWSWKPARRPFQVRCRPGEIAHGYRCA</sequence>
<protein>
    <submittedName>
        <fullName evidence="3">Phosphatase PAP2 family protein</fullName>
    </submittedName>
</protein>
<feature type="transmembrane region" description="Helical" evidence="1">
    <location>
        <begin position="72"/>
        <end position="91"/>
    </location>
</feature>
<feature type="domain" description="Phosphatidic acid phosphatase type 2/haloperoxidase" evidence="2">
    <location>
        <begin position="67"/>
        <end position="143"/>
    </location>
</feature>
<evidence type="ECO:0000256" key="1">
    <source>
        <dbReference type="SAM" id="Phobius"/>
    </source>
</evidence>
<name>A0A4Y9SJT5_9BURK</name>
<accession>A0A4Y9SJT5</accession>
<evidence type="ECO:0000313" key="3">
    <source>
        <dbReference type="EMBL" id="TFW22670.1"/>
    </source>
</evidence>
<comment type="caution">
    <text evidence="3">The sequence shown here is derived from an EMBL/GenBank/DDBJ whole genome shotgun (WGS) entry which is preliminary data.</text>
</comment>
<dbReference type="EMBL" id="SPVF01000104">
    <property type="protein sequence ID" value="TFW22670.1"/>
    <property type="molecule type" value="Genomic_DNA"/>
</dbReference>
<dbReference type="Gene3D" id="1.20.144.10">
    <property type="entry name" value="Phosphatidic acid phosphatase type 2/haloperoxidase"/>
    <property type="match status" value="1"/>
</dbReference>